<sequence length="240" mass="28036">MKTFCSIILFILSFYCSTAQTLTGQELLDKAIKYHDPNNQWKTFNDTLFVTMETPKNADRDSKIIINLPKEFFYVKAQRDTITTEYTVTKDTCKIVYNGRSKVSDALAKAKNLNCERATLYKNYYTYLYGLPMKLKDPGTTINPKVEQVTFKDKPYLKLKVTYDAAVGKDIWYFYFNPKTYAMEVYQFFKTDEDGNENPESGEYILLSETETVSDIKIPKVRAWYYNKDNLYLGTDILKK</sequence>
<proteinExistence type="predicted"/>
<evidence type="ECO:0000313" key="2">
    <source>
        <dbReference type="EMBL" id="RAJ15026.1"/>
    </source>
</evidence>
<keyword evidence="1" id="KW-0732">Signal</keyword>
<organism evidence="2 3">
    <name type="scientific">Olleya aquimaris</name>
    <dbReference type="NCBI Taxonomy" id="639310"/>
    <lineage>
        <taxon>Bacteria</taxon>
        <taxon>Pseudomonadati</taxon>
        <taxon>Bacteroidota</taxon>
        <taxon>Flavobacteriia</taxon>
        <taxon>Flavobacteriales</taxon>
        <taxon>Flavobacteriaceae</taxon>
    </lineage>
</organism>
<keyword evidence="3" id="KW-1185">Reference proteome</keyword>
<protein>
    <recommendedName>
        <fullName evidence="4">Outer membrane lipoprotein-sorting protein</fullName>
    </recommendedName>
</protein>
<gene>
    <name evidence="2" type="ORF">LY08_01375</name>
</gene>
<dbReference type="AlphaFoldDB" id="A0A327RDE3"/>
<dbReference type="OrthoDB" id="1489248at2"/>
<evidence type="ECO:0000313" key="3">
    <source>
        <dbReference type="Proteomes" id="UP000248703"/>
    </source>
</evidence>
<dbReference type="RefSeq" id="WP_111659698.1">
    <property type="nucleotide sequence ID" value="NZ_QLLO01000004.1"/>
</dbReference>
<evidence type="ECO:0000256" key="1">
    <source>
        <dbReference type="SAM" id="SignalP"/>
    </source>
</evidence>
<name>A0A327RDE3_9FLAO</name>
<dbReference type="EMBL" id="QLLO01000004">
    <property type="protein sequence ID" value="RAJ15026.1"/>
    <property type="molecule type" value="Genomic_DNA"/>
</dbReference>
<evidence type="ECO:0008006" key="4">
    <source>
        <dbReference type="Google" id="ProtNLM"/>
    </source>
</evidence>
<dbReference type="InterPro" id="IPR045444">
    <property type="entry name" value="DUF6503"/>
</dbReference>
<reference evidence="2 3" key="1">
    <citation type="submission" date="2018-06" db="EMBL/GenBank/DDBJ databases">
        <title>Genomic Encyclopedia of Archaeal and Bacterial Type Strains, Phase II (KMG-II): from individual species to whole genera.</title>
        <authorList>
            <person name="Goeker M."/>
        </authorList>
    </citation>
    <scope>NUCLEOTIDE SEQUENCE [LARGE SCALE GENOMIC DNA]</scope>
    <source>
        <strain evidence="2 3">DSM 24464</strain>
    </source>
</reference>
<dbReference type="Proteomes" id="UP000248703">
    <property type="component" value="Unassembled WGS sequence"/>
</dbReference>
<feature type="signal peptide" evidence="1">
    <location>
        <begin position="1"/>
        <end position="21"/>
    </location>
</feature>
<dbReference type="Pfam" id="PF20113">
    <property type="entry name" value="DUF6503"/>
    <property type="match status" value="1"/>
</dbReference>
<feature type="chain" id="PRO_5016396536" description="Outer membrane lipoprotein-sorting protein" evidence="1">
    <location>
        <begin position="22"/>
        <end position="240"/>
    </location>
</feature>
<accession>A0A327RDE3</accession>
<comment type="caution">
    <text evidence="2">The sequence shown here is derived from an EMBL/GenBank/DDBJ whole genome shotgun (WGS) entry which is preliminary data.</text>
</comment>